<dbReference type="Proteomes" id="UP000277580">
    <property type="component" value="Unassembled WGS sequence"/>
</dbReference>
<evidence type="ECO:0000313" key="1">
    <source>
        <dbReference type="EMBL" id="RPB15802.1"/>
    </source>
</evidence>
<organism evidence="1 2">
    <name type="scientific">Morchella conica CCBAS932</name>
    <dbReference type="NCBI Taxonomy" id="1392247"/>
    <lineage>
        <taxon>Eukaryota</taxon>
        <taxon>Fungi</taxon>
        <taxon>Dikarya</taxon>
        <taxon>Ascomycota</taxon>
        <taxon>Pezizomycotina</taxon>
        <taxon>Pezizomycetes</taxon>
        <taxon>Pezizales</taxon>
        <taxon>Morchellaceae</taxon>
        <taxon>Morchella</taxon>
    </lineage>
</organism>
<protein>
    <submittedName>
        <fullName evidence="1">Uncharacterized protein</fullName>
    </submittedName>
</protein>
<proteinExistence type="predicted"/>
<dbReference type="InParanoid" id="A0A3N4L2R8"/>
<sequence>MSLALMTNCWKYHPQLPTIYIDMINFKGLIGICLSRLRKVRYAYYLRHLTSQYFIIDVCGQDIKLFRIHTTDIMDINVFATLFGLFLERAGEIGLRIDLRGRESSSDHIVTQGPGIRSLHAMDMA</sequence>
<name>A0A3N4L2R8_9PEZI</name>
<dbReference type="EMBL" id="ML119111">
    <property type="protein sequence ID" value="RPB15802.1"/>
    <property type="molecule type" value="Genomic_DNA"/>
</dbReference>
<keyword evidence="2" id="KW-1185">Reference proteome</keyword>
<reference evidence="1 2" key="1">
    <citation type="journal article" date="2018" name="Nat. Ecol. Evol.">
        <title>Pezizomycetes genomes reveal the molecular basis of ectomycorrhizal truffle lifestyle.</title>
        <authorList>
            <person name="Murat C."/>
            <person name="Payen T."/>
            <person name="Noel B."/>
            <person name="Kuo A."/>
            <person name="Morin E."/>
            <person name="Chen J."/>
            <person name="Kohler A."/>
            <person name="Krizsan K."/>
            <person name="Balestrini R."/>
            <person name="Da Silva C."/>
            <person name="Montanini B."/>
            <person name="Hainaut M."/>
            <person name="Levati E."/>
            <person name="Barry K.W."/>
            <person name="Belfiori B."/>
            <person name="Cichocki N."/>
            <person name="Clum A."/>
            <person name="Dockter R.B."/>
            <person name="Fauchery L."/>
            <person name="Guy J."/>
            <person name="Iotti M."/>
            <person name="Le Tacon F."/>
            <person name="Lindquist E.A."/>
            <person name="Lipzen A."/>
            <person name="Malagnac F."/>
            <person name="Mello A."/>
            <person name="Molinier V."/>
            <person name="Miyauchi S."/>
            <person name="Poulain J."/>
            <person name="Riccioni C."/>
            <person name="Rubini A."/>
            <person name="Sitrit Y."/>
            <person name="Splivallo R."/>
            <person name="Traeger S."/>
            <person name="Wang M."/>
            <person name="Zifcakova L."/>
            <person name="Wipf D."/>
            <person name="Zambonelli A."/>
            <person name="Paolocci F."/>
            <person name="Nowrousian M."/>
            <person name="Ottonello S."/>
            <person name="Baldrian P."/>
            <person name="Spatafora J.W."/>
            <person name="Henrissat B."/>
            <person name="Nagy L.G."/>
            <person name="Aury J.M."/>
            <person name="Wincker P."/>
            <person name="Grigoriev I.V."/>
            <person name="Bonfante P."/>
            <person name="Martin F.M."/>
        </authorList>
    </citation>
    <scope>NUCLEOTIDE SEQUENCE [LARGE SCALE GENOMIC DNA]</scope>
    <source>
        <strain evidence="1 2">CCBAS932</strain>
    </source>
</reference>
<accession>A0A3N4L2R8</accession>
<evidence type="ECO:0000313" key="2">
    <source>
        <dbReference type="Proteomes" id="UP000277580"/>
    </source>
</evidence>
<gene>
    <name evidence="1" type="ORF">P167DRAFT_378762</name>
</gene>
<dbReference type="AlphaFoldDB" id="A0A3N4L2R8"/>